<dbReference type="Proteomes" id="UP000588068">
    <property type="component" value="Unassembled WGS sequence"/>
</dbReference>
<dbReference type="GO" id="GO:0006355">
    <property type="term" value="P:regulation of DNA-templated transcription"/>
    <property type="evidence" value="ECO:0007669"/>
    <property type="project" value="InterPro"/>
</dbReference>
<keyword evidence="2" id="KW-0067">ATP-binding</keyword>
<comment type="caution">
    <text evidence="4">The sequence shown here is derived from an EMBL/GenBank/DDBJ whole genome shotgun (WGS) entry which is preliminary data.</text>
</comment>
<dbReference type="PANTHER" id="PTHR16305">
    <property type="entry name" value="TESTICULAR SOLUBLE ADENYLYL CYCLASE"/>
    <property type="match status" value="1"/>
</dbReference>
<feature type="domain" description="HTH luxR-type" evidence="3">
    <location>
        <begin position="800"/>
        <end position="865"/>
    </location>
</feature>
<dbReference type="InterPro" id="IPR036388">
    <property type="entry name" value="WH-like_DNA-bd_sf"/>
</dbReference>
<dbReference type="InterPro" id="IPR011990">
    <property type="entry name" value="TPR-like_helical_dom_sf"/>
</dbReference>
<evidence type="ECO:0000313" key="5">
    <source>
        <dbReference type="Proteomes" id="UP000588068"/>
    </source>
</evidence>
<protein>
    <submittedName>
        <fullName evidence="4">DNA-binding NarL/FixJ family response regulator</fullName>
    </submittedName>
</protein>
<dbReference type="GO" id="GO:0005524">
    <property type="term" value="F:ATP binding"/>
    <property type="evidence" value="ECO:0007669"/>
    <property type="project" value="UniProtKB-KW"/>
</dbReference>
<evidence type="ECO:0000259" key="3">
    <source>
        <dbReference type="PROSITE" id="PS50043"/>
    </source>
</evidence>
<dbReference type="InterPro" id="IPR041664">
    <property type="entry name" value="AAA_16"/>
</dbReference>
<dbReference type="PROSITE" id="PS50043">
    <property type="entry name" value="HTH_LUXR_2"/>
    <property type="match status" value="1"/>
</dbReference>
<keyword evidence="5" id="KW-1185">Reference proteome</keyword>
<dbReference type="AlphaFoldDB" id="A0A841HRP2"/>
<dbReference type="GO" id="GO:0005737">
    <property type="term" value="C:cytoplasm"/>
    <property type="evidence" value="ECO:0007669"/>
    <property type="project" value="TreeGrafter"/>
</dbReference>
<dbReference type="RefSeq" id="WP_184334358.1">
    <property type="nucleotide sequence ID" value="NZ_JACHHZ010000004.1"/>
</dbReference>
<dbReference type="SUPFAM" id="SSF46894">
    <property type="entry name" value="C-terminal effector domain of the bipartite response regulators"/>
    <property type="match status" value="1"/>
</dbReference>
<dbReference type="SUPFAM" id="SSF48452">
    <property type="entry name" value="TPR-like"/>
    <property type="match status" value="2"/>
</dbReference>
<dbReference type="InterPro" id="IPR027417">
    <property type="entry name" value="P-loop_NTPase"/>
</dbReference>
<dbReference type="PRINTS" id="PR00038">
    <property type="entry name" value="HTHLUXR"/>
</dbReference>
<reference evidence="4 5" key="1">
    <citation type="submission" date="2020-08" db="EMBL/GenBank/DDBJ databases">
        <title>Genomic Encyclopedia of Type Strains, Phase IV (KMG-IV): sequencing the most valuable type-strain genomes for metagenomic binning, comparative biology and taxonomic classification.</title>
        <authorList>
            <person name="Goeker M."/>
        </authorList>
    </citation>
    <scope>NUCLEOTIDE SEQUENCE [LARGE SCALE GENOMIC DNA]</scope>
    <source>
        <strain evidence="4 5">DSM 26723</strain>
    </source>
</reference>
<evidence type="ECO:0000313" key="4">
    <source>
        <dbReference type="EMBL" id="MBB6094979.1"/>
    </source>
</evidence>
<dbReference type="SMART" id="SM00421">
    <property type="entry name" value="HTH_LUXR"/>
    <property type="match status" value="1"/>
</dbReference>
<dbReference type="GO" id="GO:0003677">
    <property type="term" value="F:DNA binding"/>
    <property type="evidence" value="ECO:0007669"/>
    <property type="project" value="UniProtKB-KW"/>
</dbReference>
<dbReference type="InterPro" id="IPR016032">
    <property type="entry name" value="Sig_transdc_resp-reg_C-effctor"/>
</dbReference>
<dbReference type="EMBL" id="JACHHZ010000004">
    <property type="protein sequence ID" value="MBB6094979.1"/>
    <property type="molecule type" value="Genomic_DNA"/>
</dbReference>
<name>A0A841HRP2_9GAMM</name>
<evidence type="ECO:0000256" key="1">
    <source>
        <dbReference type="ARBA" id="ARBA00022741"/>
    </source>
</evidence>
<dbReference type="InterPro" id="IPR000792">
    <property type="entry name" value="Tscrpt_reg_LuxR_C"/>
</dbReference>
<dbReference type="PANTHER" id="PTHR16305:SF35">
    <property type="entry name" value="TRANSCRIPTIONAL ACTIVATOR DOMAIN"/>
    <property type="match status" value="1"/>
</dbReference>
<keyword evidence="4" id="KW-0238">DNA-binding</keyword>
<dbReference type="Gene3D" id="3.40.50.300">
    <property type="entry name" value="P-loop containing nucleotide triphosphate hydrolases"/>
    <property type="match status" value="1"/>
</dbReference>
<gene>
    <name evidence="4" type="ORF">HNQ60_003866</name>
</gene>
<accession>A0A841HRP2</accession>
<evidence type="ECO:0000256" key="2">
    <source>
        <dbReference type="ARBA" id="ARBA00022840"/>
    </source>
</evidence>
<sequence length="872" mass="95437">MRGHQTTLLEREAPRSRLELGLASARNGYGQVVSIEGEAGIGKTSLAVGFLDAHRRDARVYVGGCEHLTTPEPLGPLRDIARDSEGRFALSSTSPLATFEALLRLLTSGRPPGLLLIEDIHWADDATLDLLRYLSRRVRTAPILIVVTFRNDEPASQSRLAALWVDMPRDCRDRIVLEPLSADAIALLAGSTGRNAHELFALTGGNPFHVTEFLATDGSAVPHSVREATLARSLCLSALARRTLDCASIFPRQIDQEMLRLLAGDQECAGVEECMRAGMLNSSGRTLAFRHELARRSVHEAMAPLRRRELHAAALDLLKAREGIRAAELVHHAQEAGAAEDLVLYSRRAADEADALGAHRESVQHLARAVEHGHWLSDQERADLLERQAETGDECGSFEMSLAAVTKAIDARKRAGDVVGLGNALRISARLFWHLGHPERAEQQVQDALDILREHRETWQYAMALSTQSQLDMLADRNDLAIPRALEAMARAEALERWDIYLHALTNATTARCSSNVAAGVPHMVSAIAEARQRGAPDLLPRMYANLAYMMTADHRYEALSDYFDEGIKVAAARDNAPLEAYMRGTRAIALVDLGRIQEAMCEAEFVLCGPYPHGTPRFNAIIALARARIRTGVAEDGVLDELRAMPTSGRDIMRRAPLAVVDAEALWLGLPRPHALDRLGAAFETACCAQGQRWALADTALWLRILGEPVNLPAEIMRSLRPAHRAHIEGRWRDAATAWEAMGCTYEQAIALSMGDDVAQVEALALFDRLGATPAAALLRRRMRARGARSIPRGPSAQTRANPVGLTRRQAQVLSLLGQGLSNAVIADRLYISRKTTQHHVSAIIAQFGASSRHEAATAARQRGLLGEHEN</sequence>
<keyword evidence="1" id="KW-0547">Nucleotide-binding</keyword>
<proteinExistence type="predicted"/>
<organism evidence="4 5">
    <name type="scientific">Povalibacter uvarum</name>
    <dbReference type="NCBI Taxonomy" id="732238"/>
    <lineage>
        <taxon>Bacteria</taxon>
        <taxon>Pseudomonadati</taxon>
        <taxon>Pseudomonadota</taxon>
        <taxon>Gammaproteobacteria</taxon>
        <taxon>Steroidobacterales</taxon>
        <taxon>Steroidobacteraceae</taxon>
        <taxon>Povalibacter</taxon>
    </lineage>
</organism>
<dbReference type="Pfam" id="PF13191">
    <property type="entry name" value="AAA_16"/>
    <property type="match status" value="1"/>
</dbReference>
<dbReference type="Gene3D" id="1.25.40.10">
    <property type="entry name" value="Tetratricopeptide repeat domain"/>
    <property type="match status" value="1"/>
</dbReference>
<dbReference type="GO" id="GO:0004016">
    <property type="term" value="F:adenylate cyclase activity"/>
    <property type="evidence" value="ECO:0007669"/>
    <property type="project" value="TreeGrafter"/>
</dbReference>
<dbReference type="Pfam" id="PF00196">
    <property type="entry name" value="GerE"/>
    <property type="match status" value="1"/>
</dbReference>
<dbReference type="Gene3D" id="1.10.10.10">
    <property type="entry name" value="Winged helix-like DNA-binding domain superfamily/Winged helix DNA-binding domain"/>
    <property type="match status" value="1"/>
</dbReference>
<dbReference type="CDD" id="cd06170">
    <property type="entry name" value="LuxR_C_like"/>
    <property type="match status" value="1"/>
</dbReference>
<dbReference type="SUPFAM" id="SSF52540">
    <property type="entry name" value="P-loop containing nucleoside triphosphate hydrolases"/>
    <property type="match status" value="1"/>
</dbReference>